<sequence length="34" mass="3588">MANKDCSIAHTDTTNPVFAEVLNTISAVAGVSYF</sequence>
<evidence type="ECO:0000313" key="2">
    <source>
        <dbReference type="Proteomes" id="UP000532273"/>
    </source>
</evidence>
<name>A0A7W6KBJ0_9SPHI</name>
<proteinExistence type="predicted"/>
<reference evidence="1 2" key="1">
    <citation type="submission" date="2020-08" db="EMBL/GenBank/DDBJ databases">
        <title>Genomic Encyclopedia of Type Strains, Phase IV (KMG-IV): sequencing the most valuable type-strain genomes for metagenomic binning, comparative biology and taxonomic classification.</title>
        <authorList>
            <person name="Goeker M."/>
        </authorList>
    </citation>
    <scope>NUCLEOTIDE SEQUENCE [LARGE SCALE GENOMIC DNA]</scope>
    <source>
        <strain evidence="1 2">DSM 100774</strain>
    </source>
</reference>
<dbReference type="Proteomes" id="UP000532273">
    <property type="component" value="Unassembled WGS sequence"/>
</dbReference>
<comment type="caution">
    <text evidence="1">The sequence shown here is derived from an EMBL/GenBank/DDBJ whole genome shotgun (WGS) entry which is preliminary data.</text>
</comment>
<protein>
    <submittedName>
        <fullName evidence="1">Uncharacterized protein</fullName>
    </submittedName>
</protein>
<evidence type="ECO:0000313" key="1">
    <source>
        <dbReference type="EMBL" id="MBB4108642.1"/>
    </source>
</evidence>
<accession>A0A7W6KBJ0</accession>
<gene>
    <name evidence="1" type="ORF">GGQ60_002623</name>
</gene>
<dbReference type="AlphaFoldDB" id="A0A7W6KBJ0"/>
<dbReference type="EMBL" id="JACIEF010000002">
    <property type="protein sequence ID" value="MBB4108642.1"/>
    <property type="molecule type" value="Genomic_DNA"/>
</dbReference>
<organism evidence="1 2">
    <name type="scientific">Pedobacter zeae</name>
    <dbReference type="NCBI Taxonomy" id="1737356"/>
    <lineage>
        <taxon>Bacteria</taxon>
        <taxon>Pseudomonadati</taxon>
        <taxon>Bacteroidota</taxon>
        <taxon>Sphingobacteriia</taxon>
        <taxon>Sphingobacteriales</taxon>
        <taxon>Sphingobacteriaceae</taxon>
        <taxon>Pedobacter</taxon>
    </lineage>
</organism>